<evidence type="ECO:0000256" key="1">
    <source>
        <dbReference type="ARBA" id="ARBA00004371"/>
    </source>
</evidence>
<dbReference type="Gene3D" id="2.20.70.10">
    <property type="match status" value="2"/>
</dbReference>
<feature type="domain" description="WW" evidence="9">
    <location>
        <begin position="54"/>
        <end position="87"/>
    </location>
</feature>
<dbReference type="GO" id="GO:0005794">
    <property type="term" value="C:Golgi apparatus"/>
    <property type="evidence" value="ECO:0007669"/>
    <property type="project" value="UniProtKB-SubCell"/>
</dbReference>
<evidence type="ECO:0000259" key="9">
    <source>
        <dbReference type="PROSITE" id="PS50020"/>
    </source>
</evidence>
<evidence type="ECO:0000256" key="4">
    <source>
        <dbReference type="ARBA" id="ARBA00022687"/>
    </source>
</evidence>
<dbReference type="GO" id="GO:0016491">
    <property type="term" value="F:oxidoreductase activity"/>
    <property type="evidence" value="ECO:0007669"/>
    <property type="project" value="UniProtKB-KW"/>
</dbReference>
<dbReference type="FunFam" id="3.40.50.720:FF:000353">
    <property type="entry name" value="WW domain-containing oxidoreductase"/>
    <property type="match status" value="1"/>
</dbReference>
<dbReference type="InterPro" id="IPR036291">
    <property type="entry name" value="NAD(P)-bd_dom_sf"/>
</dbReference>
<dbReference type="CDD" id="cd00201">
    <property type="entry name" value="WW"/>
    <property type="match status" value="1"/>
</dbReference>
<dbReference type="InterPro" id="IPR002347">
    <property type="entry name" value="SDR_fam"/>
</dbReference>
<keyword evidence="6" id="KW-0560">Oxidoreductase</keyword>
<reference evidence="10" key="2">
    <citation type="submission" date="2022-10" db="EMBL/GenBank/DDBJ databases">
        <authorList>
            <consortium name="ENA_rothamsted_submissions"/>
            <consortium name="culmorum"/>
            <person name="King R."/>
        </authorList>
    </citation>
    <scope>NUCLEOTIDE SEQUENCE</scope>
</reference>
<evidence type="ECO:0000313" key="10">
    <source>
        <dbReference type="EMBL" id="CAG9811717.1"/>
    </source>
</evidence>
<dbReference type="Pfam" id="PF00106">
    <property type="entry name" value="adh_short"/>
    <property type="match status" value="1"/>
</dbReference>
<keyword evidence="8" id="KW-0458">Lysosome</keyword>
<comment type="subcellular location">
    <subcellularLocation>
        <location evidence="2">Golgi apparatus</location>
    </subcellularLocation>
    <subcellularLocation>
        <location evidence="1">Lysosome</location>
    </subcellularLocation>
</comment>
<protein>
    <recommendedName>
        <fullName evidence="3">WW domain-containing oxidoreductase</fullName>
    </recommendedName>
</protein>
<keyword evidence="7" id="KW-0333">Golgi apparatus</keyword>
<dbReference type="AlphaFoldDB" id="A0A9N9SB90"/>
<dbReference type="SUPFAM" id="SSF51045">
    <property type="entry name" value="WW domain"/>
    <property type="match status" value="2"/>
</dbReference>
<dbReference type="OrthoDB" id="9989144at2759"/>
<evidence type="ECO:0000256" key="3">
    <source>
        <dbReference type="ARBA" id="ARBA00016094"/>
    </source>
</evidence>
<dbReference type="SMART" id="SM00456">
    <property type="entry name" value="WW"/>
    <property type="match status" value="2"/>
</dbReference>
<dbReference type="Pfam" id="PF00397">
    <property type="entry name" value="WW"/>
    <property type="match status" value="1"/>
</dbReference>
<dbReference type="InterPro" id="IPR001202">
    <property type="entry name" value="WW_dom"/>
</dbReference>
<dbReference type="InterPro" id="IPR036020">
    <property type="entry name" value="WW_dom_sf"/>
</dbReference>
<sequence length="418" mass="47181">MSNIGGAETDSEDELPSAWEERVTNEGNVYYLNHQTKSTQWTHPRTNKMKKVTGSLPYGWEKKVEEDGRILFINAEKNVQSFTDPRLAFAQEEAGQSIRQKFDSSSTALSVLHGKDLTGKIALITGSNIGIGLETARSLAFHGCEIIFACRNRQTTMEAMEKLNEERRGNCKLNFIQLDLSSLRSTKNFCEEVKRQYQKIDFLILNAGIFGLPYGTTEDGLERHFQVNHLSHQFLTTQLSELLNHESRVVVLSSESHRFSNFPKHDLTKEILSPSASKFSSMMAYNNAKLCNVLFACELARKWQSRGISVFAVHPGNMISTGISRNWWFWRFLFVLVRPFTKSLQQGAATTVYCTTAPELTGLTGIYFNNCYICEPSKLSQNEDLAKELWNLSEKLIKEIFENYGDGAAGGTGMFIGN</sequence>
<keyword evidence="11" id="KW-1185">Reference proteome</keyword>
<evidence type="ECO:0000256" key="8">
    <source>
        <dbReference type="ARBA" id="ARBA00023228"/>
    </source>
</evidence>
<keyword evidence="5" id="KW-0053">Apoptosis</keyword>
<dbReference type="EMBL" id="OU895880">
    <property type="protein sequence ID" value="CAG9811717.1"/>
    <property type="molecule type" value="Genomic_DNA"/>
</dbReference>
<dbReference type="SUPFAM" id="SSF51735">
    <property type="entry name" value="NAD(P)-binding Rossmann-fold domains"/>
    <property type="match status" value="1"/>
</dbReference>
<evidence type="ECO:0000256" key="7">
    <source>
        <dbReference type="ARBA" id="ARBA00023034"/>
    </source>
</evidence>
<dbReference type="GO" id="GO:0005764">
    <property type="term" value="C:lysosome"/>
    <property type="evidence" value="ECO:0007669"/>
    <property type="project" value="UniProtKB-SubCell"/>
</dbReference>
<dbReference type="Gene3D" id="3.40.50.720">
    <property type="entry name" value="NAD(P)-binding Rossmann-like Domain"/>
    <property type="match status" value="1"/>
</dbReference>
<gene>
    <name evidence="10" type="ORF">CHIRRI_LOCUS14524</name>
</gene>
<dbReference type="PANTHER" id="PTHR43157">
    <property type="entry name" value="PHOSPHATIDYLINOSITOL-GLYCAN BIOSYNTHESIS CLASS F PROTEIN-RELATED"/>
    <property type="match status" value="1"/>
</dbReference>
<name>A0A9N9SB90_9DIPT</name>
<dbReference type="PRINTS" id="PR00081">
    <property type="entry name" value="GDHRDH"/>
</dbReference>
<dbReference type="GO" id="GO:0016055">
    <property type="term" value="P:Wnt signaling pathway"/>
    <property type="evidence" value="ECO:0007669"/>
    <property type="project" value="UniProtKB-KW"/>
</dbReference>
<dbReference type="PROSITE" id="PS01159">
    <property type="entry name" value="WW_DOMAIN_1"/>
    <property type="match status" value="1"/>
</dbReference>
<reference evidence="10" key="1">
    <citation type="submission" date="2022-01" db="EMBL/GenBank/DDBJ databases">
        <authorList>
            <person name="King R."/>
        </authorList>
    </citation>
    <scope>NUCLEOTIDE SEQUENCE</scope>
</reference>
<organism evidence="10 11">
    <name type="scientific">Chironomus riparius</name>
    <dbReference type="NCBI Taxonomy" id="315576"/>
    <lineage>
        <taxon>Eukaryota</taxon>
        <taxon>Metazoa</taxon>
        <taxon>Ecdysozoa</taxon>
        <taxon>Arthropoda</taxon>
        <taxon>Hexapoda</taxon>
        <taxon>Insecta</taxon>
        <taxon>Pterygota</taxon>
        <taxon>Neoptera</taxon>
        <taxon>Endopterygota</taxon>
        <taxon>Diptera</taxon>
        <taxon>Nematocera</taxon>
        <taxon>Chironomoidea</taxon>
        <taxon>Chironomidae</taxon>
        <taxon>Chironominae</taxon>
        <taxon>Chironomus</taxon>
    </lineage>
</organism>
<dbReference type="GO" id="GO:0006915">
    <property type="term" value="P:apoptotic process"/>
    <property type="evidence" value="ECO:0007669"/>
    <property type="project" value="UniProtKB-KW"/>
</dbReference>
<evidence type="ECO:0000256" key="2">
    <source>
        <dbReference type="ARBA" id="ARBA00004555"/>
    </source>
</evidence>
<dbReference type="Proteomes" id="UP001153620">
    <property type="component" value="Chromosome 4"/>
</dbReference>
<accession>A0A9N9SB90</accession>
<evidence type="ECO:0000256" key="6">
    <source>
        <dbReference type="ARBA" id="ARBA00023002"/>
    </source>
</evidence>
<keyword evidence="4" id="KW-0879">Wnt signaling pathway</keyword>
<dbReference type="PANTHER" id="PTHR43157:SF31">
    <property type="entry name" value="PHOSPHATIDYLINOSITOL-GLYCAN BIOSYNTHESIS CLASS F PROTEIN"/>
    <property type="match status" value="1"/>
</dbReference>
<evidence type="ECO:0000256" key="5">
    <source>
        <dbReference type="ARBA" id="ARBA00022703"/>
    </source>
</evidence>
<evidence type="ECO:0000313" key="11">
    <source>
        <dbReference type="Proteomes" id="UP001153620"/>
    </source>
</evidence>
<feature type="domain" description="WW" evidence="9">
    <location>
        <begin position="13"/>
        <end position="46"/>
    </location>
</feature>
<proteinExistence type="predicted"/>
<dbReference type="PROSITE" id="PS50020">
    <property type="entry name" value="WW_DOMAIN_2"/>
    <property type="match status" value="2"/>
</dbReference>